<dbReference type="Gene3D" id="3.90.1150.10">
    <property type="entry name" value="Aspartate Aminotransferase, domain 1"/>
    <property type="match status" value="1"/>
</dbReference>
<dbReference type="InterPro" id="IPR004636">
    <property type="entry name" value="AcOrn/SuccOrn_fam"/>
</dbReference>
<keyword evidence="8" id="KW-1185">Reference proteome</keyword>
<comment type="similarity">
    <text evidence="6">Belongs to the class-III pyridoxal-phosphate-dependent aminotransferase family.</text>
</comment>
<dbReference type="RefSeq" id="WP_201428533.1">
    <property type="nucleotide sequence ID" value="NZ_JAEQMG010000163.1"/>
</dbReference>
<evidence type="ECO:0000313" key="8">
    <source>
        <dbReference type="Proteomes" id="UP000633365"/>
    </source>
</evidence>
<evidence type="ECO:0000256" key="2">
    <source>
        <dbReference type="ARBA" id="ARBA00022576"/>
    </source>
</evidence>
<dbReference type="GO" id="GO:0006526">
    <property type="term" value="P:L-arginine biosynthetic process"/>
    <property type="evidence" value="ECO:0007669"/>
    <property type="project" value="UniProtKB-ARBA"/>
</dbReference>
<dbReference type="GO" id="GO:0008483">
    <property type="term" value="F:transaminase activity"/>
    <property type="evidence" value="ECO:0007669"/>
    <property type="project" value="UniProtKB-KW"/>
</dbReference>
<comment type="cofactor">
    <cofactor evidence="1">
        <name>pyridoxal 5'-phosphate</name>
        <dbReference type="ChEBI" id="CHEBI:597326"/>
    </cofactor>
</comment>
<dbReference type="PANTHER" id="PTHR11986:SF79">
    <property type="entry name" value="ACETYLORNITHINE AMINOTRANSFERASE, MITOCHONDRIAL"/>
    <property type="match status" value="1"/>
</dbReference>
<dbReference type="SUPFAM" id="SSF53383">
    <property type="entry name" value="PLP-dependent transferases"/>
    <property type="match status" value="1"/>
</dbReference>
<evidence type="ECO:0000256" key="5">
    <source>
        <dbReference type="ARBA" id="ARBA00022898"/>
    </source>
</evidence>
<gene>
    <name evidence="7" type="ORF">JKK62_14490</name>
</gene>
<dbReference type="FunFam" id="3.40.640.10:FF:000004">
    <property type="entry name" value="Acetylornithine aminotransferase"/>
    <property type="match status" value="1"/>
</dbReference>
<dbReference type="Pfam" id="PF00202">
    <property type="entry name" value="Aminotran_3"/>
    <property type="match status" value="1"/>
</dbReference>
<proteinExistence type="inferred from homology"/>
<dbReference type="AlphaFoldDB" id="A0A934WTU5"/>
<evidence type="ECO:0000256" key="3">
    <source>
        <dbReference type="ARBA" id="ARBA00022605"/>
    </source>
</evidence>
<evidence type="ECO:0000313" key="7">
    <source>
        <dbReference type="EMBL" id="MBK6089831.1"/>
    </source>
</evidence>
<dbReference type="Proteomes" id="UP000633365">
    <property type="component" value="Unassembled WGS sequence"/>
</dbReference>
<accession>A0A934WTU5</accession>
<keyword evidence="3" id="KW-0028">Amino-acid biosynthesis</keyword>
<sequence>MSIKQTDERYIAHTYKRFDLAIVKGNGCLCWDDNGKEYIDMTSGIGVNAFGYSDPVWADAVANQAKLLQHTSNLYYTAPCAELAEILCTRTGMSKVFFSNSGAEANECAVKVARKYAAQHKGAEYYNIITLNKSFHGRTLTTLAATGQDNFHHDFLPLTDGFLYAEPNDTEGLQKLVKENKVAGILIEIVQGEGGVNSLDADFVKAVDAICRENDIVLMVDEVQTGNGRTGKLYSYMHYGIQPDTVSTAKGLAAGLPMGATLLSEKVGEVLGYGDHGSTFGGNPVCAAAAISVMNRMDEDFLAEVAAKGQYVKERVEAAGFAVSGMGLMIGIETKKPVAEVIAACMANGVLCLSAKEKLRLLPPLNIPMEQLTKAVDVILASLS</sequence>
<dbReference type="InterPro" id="IPR050103">
    <property type="entry name" value="Class-III_PLP-dep_AT"/>
</dbReference>
<dbReference type="EMBL" id="JAEQMG010000163">
    <property type="protein sequence ID" value="MBK6089831.1"/>
    <property type="molecule type" value="Genomic_DNA"/>
</dbReference>
<dbReference type="GO" id="GO:0030170">
    <property type="term" value="F:pyridoxal phosphate binding"/>
    <property type="evidence" value="ECO:0007669"/>
    <property type="project" value="InterPro"/>
</dbReference>
<comment type="caution">
    <text evidence="7">The sequence shown here is derived from an EMBL/GenBank/DDBJ whole genome shotgun (WGS) entry which is preliminary data.</text>
</comment>
<dbReference type="NCBIfam" id="NF002325">
    <property type="entry name" value="PRK01278.1"/>
    <property type="match status" value="1"/>
</dbReference>
<dbReference type="Gene3D" id="3.40.640.10">
    <property type="entry name" value="Type I PLP-dependent aspartate aminotransferase-like (Major domain)"/>
    <property type="match status" value="1"/>
</dbReference>
<dbReference type="CDD" id="cd00610">
    <property type="entry name" value="OAT_like"/>
    <property type="match status" value="1"/>
</dbReference>
<keyword evidence="4" id="KW-0808">Transferase</keyword>
<name>A0A934WTU5_9FIRM</name>
<evidence type="ECO:0000256" key="6">
    <source>
        <dbReference type="RuleBase" id="RU003560"/>
    </source>
</evidence>
<protein>
    <submittedName>
        <fullName evidence="7">Aspartate aminotransferase family protein</fullName>
    </submittedName>
</protein>
<evidence type="ECO:0000256" key="1">
    <source>
        <dbReference type="ARBA" id="ARBA00001933"/>
    </source>
</evidence>
<keyword evidence="2 7" id="KW-0032">Aminotransferase</keyword>
<organism evidence="7 8">
    <name type="scientific">Ruminococcus difficilis</name>
    <dbReference type="NCBI Taxonomy" id="2763069"/>
    <lineage>
        <taxon>Bacteria</taxon>
        <taxon>Bacillati</taxon>
        <taxon>Bacillota</taxon>
        <taxon>Clostridia</taxon>
        <taxon>Eubacteriales</taxon>
        <taxon>Oscillospiraceae</taxon>
        <taxon>Ruminococcus</taxon>
    </lineage>
</organism>
<dbReference type="InterPro" id="IPR015421">
    <property type="entry name" value="PyrdxlP-dep_Trfase_major"/>
</dbReference>
<evidence type="ECO:0000256" key="4">
    <source>
        <dbReference type="ARBA" id="ARBA00022679"/>
    </source>
</evidence>
<dbReference type="NCBIfam" id="TIGR00707">
    <property type="entry name" value="argD"/>
    <property type="match status" value="1"/>
</dbReference>
<dbReference type="GO" id="GO:0042802">
    <property type="term" value="F:identical protein binding"/>
    <property type="evidence" value="ECO:0007669"/>
    <property type="project" value="TreeGrafter"/>
</dbReference>
<reference evidence="7" key="1">
    <citation type="submission" date="2021-01" db="EMBL/GenBank/DDBJ databases">
        <title>Genome public.</title>
        <authorList>
            <person name="Liu C."/>
            <person name="Sun Q."/>
        </authorList>
    </citation>
    <scope>NUCLEOTIDE SEQUENCE</scope>
    <source>
        <strain evidence="7">M6</strain>
    </source>
</reference>
<dbReference type="PANTHER" id="PTHR11986">
    <property type="entry name" value="AMINOTRANSFERASE CLASS III"/>
    <property type="match status" value="1"/>
</dbReference>
<dbReference type="PIRSF" id="PIRSF000521">
    <property type="entry name" value="Transaminase_4ab_Lys_Orn"/>
    <property type="match status" value="1"/>
</dbReference>
<dbReference type="InterPro" id="IPR005814">
    <property type="entry name" value="Aminotrans_3"/>
</dbReference>
<dbReference type="InterPro" id="IPR015422">
    <property type="entry name" value="PyrdxlP-dep_Trfase_small"/>
</dbReference>
<keyword evidence="5 6" id="KW-0663">Pyridoxal phosphate</keyword>
<dbReference type="InterPro" id="IPR015424">
    <property type="entry name" value="PyrdxlP-dep_Trfase"/>
</dbReference>